<dbReference type="PANTHER" id="PTHR15583:SF12">
    <property type="entry name" value="INTERLEUKIN-17 RECEPTOR C"/>
    <property type="match status" value="1"/>
</dbReference>
<dbReference type="Gene3D" id="2.10.25.10">
    <property type="entry name" value="Laminin"/>
    <property type="match status" value="1"/>
</dbReference>
<evidence type="ECO:0000259" key="16">
    <source>
        <dbReference type="PROSITE" id="PS51534"/>
    </source>
</evidence>
<dbReference type="InterPro" id="IPR006212">
    <property type="entry name" value="Furin_repeat"/>
</dbReference>
<evidence type="ECO:0000256" key="4">
    <source>
        <dbReference type="ARBA" id="ARBA00022692"/>
    </source>
</evidence>
<comment type="caution">
    <text evidence="17">The sequence shown here is derived from an EMBL/GenBank/DDBJ whole genome shotgun (WGS) entry which is preliminary data.</text>
</comment>
<dbReference type="CDD" id="cd00055">
    <property type="entry name" value="EGF_Lam"/>
    <property type="match status" value="1"/>
</dbReference>
<dbReference type="Gene3D" id="2.10.220.10">
    <property type="entry name" value="Hormone Receptor, Insulin-like Growth Factor Receptor 1, Chain A, domain 2"/>
    <property type="match status" value="1"/>
</dbReference>
<evidence type="ECO:0000313" key="17">
    <source>
        <dbReference type="EMBL" id="KAK3540102.1"/>
    </source>
</evidence>
<dbReference type="Pfam" id="PF08357">
    <property type="entry name" value="SEFIR"/>
    <property type="match status" value="1"/>
</dbReference>
<evidence type="ECO:0000256" key="9">
    <source>
        <dbReference type="ARBA" id="ARBA00023157"/>
    </source>
</evidence>
<dbReference type="EMBL" id="JAUCMX010000007">
    <property type="protein sequence ID" value="KAK3540102.1"/>
    <property type="molecule type" value="Genomic_DNA"/>
</dbReference>
<keyword evidence="3 12" id="KW-0245">EGF-like domain</keyword>
<dbReference type="PROSITE" id="PS01248">
    <property type="entry name" value="EGF_LAM_1"/>
    <property type="match status" value="1"/>
</dbReference>
<evidence type="ECO:0000256" key="14">
    <source>
        <dbReference type="SAM" id="Phobius"/>
    </source>
</evidence>
<dbReference type="GO" id="GO:0005509">
    <property type="term" value="F:calcium ion binding"/>
    <property type="evidence" value="ECO:0007669"/>
    <property type="project" value="InterPro"/>
</dbReference>
<keyword evidence="11" id="KW-0325">Glycoprotein</keyword>
<evidence type="ECO:0000256" key="5">
    <source>
        <dbReference type="ARBA" id="ARBA00022729"/>
    </source>
</evidence>
<evidence type="ECO:0000256" key="10">
    <source>
        <dbReference type="ARBA" id="ARBA00023170"/>
    </source>
</evidence>
<dbReference type="SMART" id="SM00261">
    <property type="entry name" value="FU"/>
    <property type="match status" value="2"/>
</dbReference>
<dbReference type="PANTHER" id="PTHR15583">
    <property type="entry name" value="INTERLEUKIN-17 RECEPTOR"/>
    <property type="match status" value="1"/>
</dbReference>
<feature type="transmembrane region" description="Helical" evidence="14">
    <location>
        <begin position="452"/>
        <end position="477"/>
    </location>
</feature>
<dbReference type="InterPro" id="IPR018097">
    <property type="entry name" value="EGF_Ca-bd_CS"/>
</dbReference>
<keyword evidence="5" id="KW-0732">Signal</keyword>
<evidence type="ECO:0000256" key="8">
    <source>
        <dbReference type="ARBA" id="ARBA00023136"/>
    </source>
</evidence>
<comment type="subcellular location">
    <subcellularLocation>
        <location evidence="1">Membrane</location>
        <topology evidence="1">Single-pass type I membrane protein</topology>
    </subcellularLocation>
</comment>
<feature type="transmembrane region" description="Helical" evidence="14">
    <location>
        <begin position="1297"/>
        <end position="1314"/>
    </location>
</feature>
<dbReference type="GO" id="GO:0030368">
    <property type="term" value="F:interleukin-17 receptor activity"/>
    <property type="evidence" value="ECO:0007669"/>
    <property type="project" value="InterPro"/>
</dbReference>
<evidence type="ECO:0000256" key="6">
    <source>
        <dbReference type="ARBA" id="ARBA00022737"/>
    </source>
</evidence>
<evidence type="ECO:0000256" key="11">
    <source>
        <dbReference type="ARBA" id="ARBA00023180"/>
    </source>
</evidence>
<feature type="region of interest" description="Disordered" evidence="13">
    <location>
        <begin position="132"/>
        <end position="156"/>
    </location>
</feature>
<organism evidence="17 18">
    <name type="scientific">Hemibagrus guttatus</name>
    <dbReference type="NCBI Taxonomy" id="175788"/>
    <lineage>
        <taxon>Eukaryota</taxon>
        <taxon>Metazoa</taxon>
        <taxon>Chordata</taxon>
        <taxon>Craniata</taxon>
        <taxon>Vertebrata</taxon>
        <taxon>Euteleostomi</taxon>
        <taxon>Actinopterygii</taxon>
        <taxon>Neopterygii</taxon>
        <taxon>Teleostei</taxon>
        <taxon>Ostariophysi</taxon>
        <taxon>Siluriformes</taxon>
        <taxon>Bagridae</taxon>
        <taxon>Hemibagrus</taxon>
    </lineage>
</organism>
<dbReference type="GO" id="GO:0016020">
    <property type="term" value="C:membrane"/>
    <property type="evidence" value="ECO:0007669"/>
    <property type="project" value="UniProtKB-SubCell"/>
</dbReference>
<feature type="transmembrane region" description="Helical" evidence="14">
    <location>
        <begin position="1272"/>
        <end position="1290"/>
    </location>
</feature>
<dbReference type="SUPFAM" id="SSF57184">
    <property type="entry name" value="Growth factor receptor domain"/>
    <property type="match status" value="1"/>
</dbReference>
<dbReference type="InterPro" id="IPR000152">
    <property type="entry name" value="EGF-type_Asp/Asn_hydroxyl_site"/>
</dbReference>
<dbReference type="SMART" id="SM00179">
    <property type="entry name" value="EGF_CA"/>
    <property type="match status" value="2"/>
</dbReference>
<feature type="compositionally biased region" description="Basic and acidic residues" evidence="13">
    <location>
        <begin position="136"/>
        <end position="150"/>
    </location>
</feature>
<protein>
    <submittedName>
        <fullName evidence="17">Uncharacterized protein</fullName>
    </submittedName>
</protein>
<dbReference type="PROSITE" id="PS00022">
    <property type="entry name" value="EGF_1"/>
    <property type="match status" value="1"/>
</dbReference>
<evidence type="ECO:0000256" key="13">
    <source>
        <dbReference type="SAM" id="MobiDB-lite"/>
    </source>
</evidence>
<feature type="domain" description="SEFIR" evidence="16">
    <location>
        <begin position="497"/>
        <end position="656"/>
    </location>
</feature>
<evidence type="ECO:0000256" key="1">
    <source>
        <dbReference type="ARBA" id="ARBA00004479"/>
    </source>
</evidence>
<keyword evidence="8 14" id="KW-0472">Membrane</keyword>
<feature type="disulfide bond" evidence="12">
    <location>
        <begin position="1087"/>
        <end position="1096"/>
    </location>
</feature>
<keyword evidence="6" id="KW-0677">Repeat</keyword>
<dbReference type="PROSITE" id="PS00010">
    <property type="entry name" value="ASX_HYDROXYL"/>
    <property type="match status" value="1"/>
</dbReference>
<sequence length="1329" mass="147164">MWESESIQANGIHLALKPLAYCLECLTLSSPRLVTMLLTLGLPLVFWTTLIHTQSLELFNFTKEDALTCSQGLTDCNIKPGDICLYHDDRVYVSGLSAQALLCSSHQGLRPCLRIRINITAAGIHEETALSGEDSYNDRRSENRSKEHGSGLEPSVSTSMSVQVCYQGPDVSGSKELTFTLASSDDQTAQMWMSLVVELREDDFGSTVTVFSSNTHKPSFTKDIKIPAIDKVCSQGLAIAQCKVPILYPEINPKTGMAELRVGDLPKDEVHELQACQRMEKDGPCLRLDWKENPLMIPMSSVAPCLCFQIWWMDGPRKTFCPFLNNTVLSVSNVSVSVMESLTYHSGMVRNNTALVWNITAPCRLEAVIHLCKKTSGFKEDCHVTDDLRNSRHHIHSHEHRKWNLINKQHWQLQGEFARVERHPSLCVQIKVKGIEGHFDPVCPFETHRTHWSLFLLVSVLLMCLAILGAYVLQGLLKAGWIFKWLKMDSISSRVGDGQVVLLYPPDADSAVAVLVCHLGSALSSLGFGVSLELWSREELTALGPVPWLHSRLHRMQCHGGKVVLVLTPAAWARAEEWCRSRGEKTERRENYSDVFSASLSCILADYLQGRAGERFALVQFETQPAEPPNERGSMPELFRGLPLFSLPSQSLGFLTEITHGAHKGQKENERAESRRTQASVLRAGARILAGTLRELTGGAGYKLAEVSQDCRGLEKDDPWVTIPLTLEHLTPPASPELHSFPVSSYCLGYARMPPGVNEGDVMYASSPLFLILVFTFDLSMLTVQAGPCQSCRKLTENFIKGLERTANKNFGGGNTAWEEEKLAKYTRRHFLQLFWRDPEAFPGQPRDIVSPACPGSSPGPLPGGACPEQLPRETSWRHLKQMPEPPQLPPFDVEEQRLYSKLLPGVRAPYPISKGAPHHPMEEAHFFCIRDLTLSVMTQSSPLCLGIAAATGTRDQLRMAASTMAEENMVHSDSMSPTSLGIWLKLSRSETRLLEIVETACEKNDFECNKLLEQIEDQVETWWFHRQQEAPDLFEWLCIEELRFCCPAGRFGPECAECPSGPGGVCGGLGRCEGEGTRLGDGECVCDPGYSGPLCQDCADGYYREKSSNHSQPPCSACYHACKKCSGPQDYKCLDCKPGWILHDNKCVDVDECGTELARCSSNTYCFNTDGSYECRGCDQACVGCMGSGPARCKKCARGYRLIGAKCLDVDECKEKAIACPGLNEACINEDGSFRCECAEGFIRRDSICVENLPLSDPNKGLFDDMTDDEVLVLQQMFFGVVICALATLAAKGDMVFTAIFIGGVAAMAGYWLSEKGDRMLDGILKGR</sequence>
<dbReference type="Gene3D" id="3.40.50.11530">
    <property type="match status" value="1"/>
</dbReference>
<dbReference type="Proteomes" id="UP001274896">
    <property type="component" value="Unassembled WGS sequence"/>
</dbReference>
<evidence type="ECO:0000259" key="15">
    <source>
        <dbReference type="PROSITE" id="PS50026"/>
    </source>
</evidence>
<feature type="domain" description="EGF-like" evidence="15">
    <location>
        <begin position="1057"/>
        <end position="1097"/>
    </location>
</feature>
<comment type="caution">
    <text evidence="12">Lacks conserved residue(s) required for the propagation of feature annotation.</text>
</comment>
<keyword evidence="10" id="KW-0675">Receptor</keyword>
<keyword evidence="7 14" id="KW-1133">Transmembrane helix</keyword>
<evidence type="ECO:0000256" key="7">
    <source>
        <dbReference type="ARBA" id="ARBA00022989"/>
    </source>
</evidence>
<reference evidence="17" key="1">
    <citation type="submission" date="2023-06" db="EMBL/GenBank/DDBJ databases">
        <title>Male Hemibagrus guttatus genome.</title>
        <authorList>
            <person name="Bian C."/>
        </authorList>
    </citation>
    <scope>NUCLEOTIDE SEQUENCE</scope>
    <source>
        <strain evidence="17">Male_cb2023</strain>
        <tissue evidence="17">Muscle</tissue>
    </source>
</reference>
<gene>
    <name evidence="17" type="ORF">QTP70_025797</name>
</gene>
<evidence type="ECO:0000313" key="18">
    <source>
        <dbReference type="Proteomes" id="UP001274896"/>
    </source>
</evidence>
<evidence type="ECO:0000256" key="12">
    <source>
        <dbReference type="PROSITE-ProRule" id="PRU00076"/>
    </source>
</evidence>
<accession>A0AAE0V4B9</accession>
<dbReference type="InterPro" id="IPR000742">
    <property type="entry name" value="EGF"/>
</dbReference>
<dbReference type="CDD" id="cd00064">
    <property type="entry name" value="FU"/>
    <property type="match status" value="1"/>
</dbReference>
<dbReference type="PROSITE" id="PS01187">
    <property type="entry name" value="EGF_CA"/>
    <property type="match status" value="2"/>
</dbReference>
<dbReference type="InterPro" id="IPR002049">
    <property type="entry name" value="LE_dom"/>
</dbReference>
<keyword evidence="4 14" id="KW-0812">Transmembrane</keyword>
<evidence type="ECO:0000256" key="2">
    <source>
        <dbReference type="ARBA" id="ARBA00005897"/>
    </source>
</evidence>
<keyword evidence="18" id="KW-1185">Reference proteome</keyword>
<dbReference type="Pfam" id="PF07645">
    <property type="entry name" value="EGF_CA"/>
    <property type="match status" value="2"/>
</dbReference>
<dbReference type="InterPro" id="IPR049883">
    <property type="entry name" value="NOTCH1_EGF-like"/>
</dbReference>
<proteinExistence type="inferred from homology"/>
<dbReference type="PROSITE" id="PS51534">
    <property type="entry name" value="SEFIR"/>
    <property type="match status" value="1"/>
</dbReference>
<name>A0AAE0V4B9_9TELE</name>
<dbReference type="InterPro" id="IPR013568">
    <property type="entry name" value="SEFIR_dom"/>
</dbReference>
<dbReference type="InterPro" id="IPR039465">
    <property type="entry name" value="IL-17_rcpt-like"/>
</dbReference>
<dbReference type="CDD" id="cd00054">
    <property type="entry name" value="EGF_CA"/>
    <property type="match status" value="1"/>
</dbReference>
<keyword evidence="9 12" id="KW-1015">Disulfide bond</keyword>
<dbReference type="InterPro" id="IPR009030">
    <property type="entry name" value="Growth_fac_rcpt_cys_sf"/>
</dbReference>
<dbReference type="PROSITE" id="PS50026">
    <property type="entry name" value="EGF_3"/>
    <property type="match status" value="1"/>
</dbReference>
<evidence type="ECO:0000256" key="3">
    <source>
        <dbReference type="ARBA" id="ARBA00022536"/>
    </source>
</evidence>
<comment type="similarity">
    <text evidence="2">Belongs to the CRELD family.</text>
</comment>
<dbReference type="InterPro" id="IPR001881">
    <property type="entry name" value="EGF-like_Ca-bd_dom"/>
</dbReference>
<dbReference type="SMART" id="SM00181">
    <property type="entry name" value="EGF"/>
    <property type="match status" value="4"/>
</dbReference>